<name>A0A290MNQ3_CAUVI</name>
<comment type="function">
    <text evidence="5">Plays a role in cell envelope biogenesis, maintenance of cell envelope integrity and membrane homeostasis.</text>
</comment>
<dbReference type="RefSeq" id="WP_096053053.1">
    <property type="nucleotide sequence ID" value="NZ_CP023315.3"/>
</dbReference>
<keyword evidence="1 5" id="KW-1003">Cell membrane</keyword>
<organism evidence="6 7">
    <name type="scientific">Caulobacter vibrioides</name>
    <name type="common">Caulobacter crescentus</name>
    <dbReference type="NCBI Taxonomy" id="155892"/>
    <lineage>
        <taxon>Bacteria</taxon>
        <taxon>Pseudomonadati</taxon>
        <taxon>Pseudomonadota</taxon>
        <taxon>Alphaproteobacteria</taxon>
        <taxon>Caulobacterales</taxon>
        <taxon>Caulobacteraceae</taxon>
        <taxon>Caulobacter</taxon>
    </lineage>
</organism>
<dbReference type="PANTHER" id="PTHR36917:SF1">
    <property type="entry name" value="INNER MEMBRANE-SPANNING PROTEIN YCIB"/>
    <property type="match status" value="1"/>
</dbReference>
<evidence type="ECO:0000256" key="1">
    <source>
        <dbReference type="ARBA" id="ARBA00022475"/>
    </source>
</evidence>
<sequence length="207" mass="22582">MSEASPKDDHEAKRPKNGWVRTVVDYGAAIAFGVAYFVTKDFQTATWVLVAASAAALAIGYAVERRLAMLPLFFGGMALIFGALGLIFQSDVFVKIKVTVINLALASFLIGGVLMKRQPLKVIMGEALHLPEAAWRTLTLRYGGYFAFVAIANEVVRNTQDTDTWVKFRLALLPLALVFVATQLPFMMKHMAKGDDPKGAEPPDAGF</sequence>
<evidence type="ECO:0000256" key="3">
    <source>
        <dbReference type="ARBA" id="ARBA00022989"/>
    </source>
</evidence>
<feature type="transmembrane region" description="Helical" evidence="5">
    <location>
        <begin position="168"/>
        <end position="188"/>
    </location>
</feature>
<dbReference type="EMBL" id="CP023315">
    <property type="protein sequence ID" value="ATC33687.1"/>
    <property type="molecule type" value="Genomic_DNA"/>
</dbReference>
<comment type="subcellular location">
    <subcellularLocation>
        <location evidence="5">Cell inner membrane</location>
        <topology evidence="5">Multi-pass membrane protein</topology>
    </subcellularLocation>
</comment>
<feature type="transmembrane region" description="Helical" evidence="5">
    <location>
        <begin position="44"/>
        <end position="63"/>
    </location>
</feature>
<gene>
    <name evidence="5" type="primary">yciB</name>
    <name evidence="6" type="ORF">CA606_15840</name>
</gene>
<dbReference type="GO" id="GO:0005886">
    <property type="term" value="C:plasma membrane"/>
    <property type="evidence" value="ECO:0007669"/>
    <property type="project" value="UniProtKB-SubCell"/>
</dbReference>
<accession>A0A290MNQ3</accession>
<dbReference type="HAMAP" id="MF_00189">
    <property type="entry name" value="YciB"/>
    <property type="match status" value="1"/>
</dbReference>
<feature type="transmembrane region" description="Helical" evidence="5">
    <location>
        <begin position="94"/>
        <end position="114"/>
    </location>
</feature>
<dbReference type="InterPro" id="IPR006008">
    <property type="entry name" value="YciB"/>
</dbReference>
<dbReference type="AlphaFoldDB" id="A0A290MNQ3"/>
<keyword evidence="5" id="KW-0997">Cell inner membrane</keyword>
<feature type="transmembrane region" description="Helical" evidence="5">
    <location>
        <begin position="70"/>
        <end position="88"/>
    </location>
</feature>
<comment type="similarity">
    <text evidence="5">Belongs to the YciB family.</text>
</comment>
<reference evidence="7" key="1">
    <citation type="submission" date="2017-09" db="EMBL/GenBank/DDBJ databases">
        <title>Genome evolution observed in wild isolates of Caulobacter crescentus.</title>
        <authorList>
            <person name="Ely B."/>
            <person name="Wilson K."/>
            <person name="Scott D."/>
        </authorList>
    </citation>
    <scope>NUCLEOTIDE SEQUENCE [LARGE SCALE GENOMIC DNA]</scope>
    <source>
        <strain evidence="7">CB13b1a</strain>
    </source>
</reference>
<keyword evidence="2 5" id="KW-0812">Transmembrane</keyword>
<proteinExistence type="inferred from homology"/>
<evidence type="ECO:0000256" key="4">
    <source>
        <dbReference type="ARBA" id="ARBA00023136"/>
    </source>
</evidence>
<evidence type="ECO:0000256" key="5">
    <source>
        <dbReference type="HAMAP-Rule" id="MF_00189"/>
    </source>
</evidence>
<keyword evidence="4 5" id="KW-0472">Membrane</keyword>
<evidence type="ECO:0000313" key="7">
    <source>
        <dbReference type="Proteomes" id="UP000217311"/>
    </source>
</evidence>
<dbReference type="PANTHER" id="PTHR36917">
    <property type="entry name" value="INTRACELLULAR SEPTATION PROTEIN A-RELATED"/>
    <property type="match status" value="1"/>
</dbReference>
<protein>
    <recommendedName>
        <fullName evidence="5">Inner membrane-spanning protein YciB</fullName>
    </recommendedName>
</protein>
<evidence type="ECO:0000313" key="6">
    <source>
        <dbReference type="EMBL" id="ATC33687.1"/>
    </source>
</evidence>
<dbReference type="Proteomes" id="UP000217311">
    <property type="component" value="Chromosome"/>
</dbReference>
<keyword evidence="3 5" id="KW-1133">Transmembrane helix</keyword>
<feature type="transmembrane region" description="Helical" evidence="5">
    <location>
        <begin position="20"/>
        <end position="38"/>
    </location>
</feature>
<dbReference type="Pfam" id="PF04279">
    <property type="entry name" value="IspA"/>
    <property type="match status" value="1"/>
</dbReference>
<evidence type="ECO:0000256" key="2">
    <source>
        <dbReference type="ARBA" id="ARBA00022692"/>
    </source>
</evidence>